<accession>A0A699ZBW2</accession>
<organism evidence="1 2">
    <name type="scientific">Haematococcus lacustris</name>
    <name type="common">Green alga</name>
    <name type="synonym">Haematococcus pluvialis</name>
    <dbReference type="NCBI Taxonomy" id="44745"/>
    <lineage>
        <taxon>Eukaryota</taxon>
        <taxon>Viridiplantae</taxon>
        <taxon>Chlorophyta</taxon>
        <taxon>core chlorophytes</taxon>
        <taxon>Chlorophyceae</taxon>
        <taxon>CS clade</taxon>
        <taxon>Chlamydomonadales</taxon>
        <taxon>Haematococcaceae</taxon>
        <taxon>Haematococcus</taxon>
    </lineage>
</organism>
<name>A0A699ZBW2_HAELA</name>
<keyword evidence="2" id="KW-1185">Reference proteome</keyword>
<evidence type="ECO:0000313" key="2">
    <source>
        <dbReference type="Proteomes" id="UP000485058"/>
    </source>
</evidence>
<dbReference type="EMBL" id="BLLF01000557">
    <property type="protein sequence ID" value="GFH12952.1"/>
    <property type="molecule type" value="Genomic_DNA"/>
</dbReference>
<comment type="caution">
    <text evidence="1">The sequence shown here is derived from an EMBL/GenBank/DDBJ whole genome shotgun (WGS) entry which is preliminary data.</text>
</comment>
<proteinExistence type="predicted"/>
<gene>
    <name evidence="1" type="ORF">HaLaN_08737</name>
</gene>
<dbReference type="Proteomes" id="UP000485058">
    <property type="component" value="Unassembled WGS sequence"/>
</dbReference>
<protein>
    <submittedName>
        <fullName evidence="1">Uncharacterized protein</fullName>
    </submittedName>
</protein>
<dbReference type="AlphaFoldDB" id="A0A699ZBW2"/>
<evidence type="ECO:0000313" key="1">
    <source>
        <dbReference type="EMBL" id="GFH12952.1"/>
    </source>
</evidence>
<reference evidence="1 2" key="1">
    <citation type="submission" date="2020-02" db="EMBL/GenBank/DDBJ databases">
        <title>Draft genome sequence of Haematococcus lacustris strain NIES-144.</title>
        <authorList>
            <person name="Morimoto D."/>
            <person name="Nakagawa S."/>
            <person name="Yoshida T."/>
            <person name="Sawayama S."/>
        </authorList>
    </citation>
    <scope>NUCLEOTIDE SEQUENCE [LARGE SCALE GENOMIC DNA]</scope>
    <source>
        <strain evidence="1 2">NIES-144</strain>
    </source>
</reference>
<sequence length="217" mass="22349">MRPVAHQLGCSRLVCAGRARRCAVSVLTPARVETVQQTALLAHGLVSPPLAGQRWQGGAAKAWAGSLRGIVASCPGQEGNGGCGCKPRVVSCRLCGPMLEQLLFSLNISAARHRLQAAADARLVCRQQMSRQGSLAASLDCSGSASSADRPVPAQWLCSQPCLPVPAPHTLSCYCQGTTLAAAAHAWPGLLPWLPAAAAPPVTAPGLALGLSCKGFM</sequence>